<dbReference type="AlphaFoldDB" id="A0A1Y5RDJ0"/>
<accession>A0A1Y5RDJ0</accession>
<sequence length="89" mass="10234">MKSKSGPVFLERRTYRRRRMIDAARLLPVLGIILVSIPLLWNGTPDPHTRTTYAMFYLFVVWIILVALSAIISRYLGPNESDEQSLGDR</sequence>
<name>A0A1Y5RDJ0_9RHOB</name>
<feature type="transmembrane region" description="Helical" evidence="1">
    <location>
        <begin position="21"/>
        <end position="41"/>
    </location>
</feature>
<evidence type="ECO:0000313" key="3">
    <source>
        <dbReference type="Proteomes" id="UP000193827"/>
    </source>
</evidence>
<dbReference type="Proteomes" id="UP000193827">
    <property type="component" value="Unassembled WGS sequence"/>
</dbReference>
<dbReference type="OrthoDB" id="7871801at2"/>
<keyword evidence="1" id="KW-0472">Membrane</keyword>
<organism evidence="2 3">
    <name type="scientific">Roseovarius litorisediminis</name>
    <dbReference type="NCBI Taxonomy" id="1312363"/>
    <lineage>
        <taxon>Bacteria</taxon>
        <taxon>Pseudomonadati</taxon>
        <taxon>Pseudomonadota</taxon>
        <taxon>Alphaproteobacteria</taxon>
        <taxon>Rhodobacterales</taxon>
        <taxon>Roseobacteraceae</taxon>
        <taxon>Roseovarius</taxon>
    </lineage>
</organism>
<dbReference type="EMBL" id="FWFL01000001">
    <property type="protein sequence ID" value="SLN13712.1"/>
    <property type="molecule type" value="Genomic_DNA"/>
</dbReference>
<evidence type="ECO:0000313" key="2">
    <source>
        <dbReference type="EMBL" id="SLN13712.1"/>
    </source>
</evidence>
<reference evidence="2 3" key="1">
    <citation type="submission" date="2017-03" db="EMBL/GenBank/DDBJ databases">
        <authorList>
            <person name="Afonso C.L."/>
            <person name="Miller P.J."/>
            <person name="Scott M.A."/>
            <person name="Spackman E."/>
            <person name="Goraichik I."/>
            <person name="Dimitrov K.M."/>
            <person name="Suarez D.L."/>
            <person name="Swayne D.E."/>
        </authorList>
    </citation>
    <scope>NUCLEOTIDE SEQUENCE [LARGE SCALE GENOMIC DNA]</scope>
    <source>
        <strain evidence="2 3">CECT 8287</strain>
    </source>
</reference>
<keyword evidence="3" id="KW-1185">Reference proteome</keyword>
<proteinExistence type="predicted"/>
<evidence type="ECO:0000256" key="1">
    <source>
        <dbReference type="SAM" id="Phobius"/>
    </source>
</evidence>
<keyword evidence="1" id="KW-1133">Transmembrane helix</keyword>
<gene>
    <name evidence="2" type="ORF">PEL8287_00551</name>
</gene>
<keyword evidence="1" id="KW-0812">Transmembrane</keyword>
<protein>
    <submittedName>
        <fullName evidence="2">Uncharacterized protein</fullName>
    </submittedName>
</protein>
<feature type="transmembrane region" description="Helical" evidence="1">
    <location>
        <begin position="53"/>
        <end position="76"/>
    </location>
</feature>